<gene>
    <name evidence="1" type="ORF">ERS852569_03405</name>
</gene>
<evidence type="ECO:0000313" key="2">
    <source>
        <dbReference type="Proteomes" id="UP000095762"/>
    </source>
</evidence>
<sequence length="100" mass="11506">MFDRTDDYEEKIKPILKELNRMCVICGIPYFAAFCVKDMDGKTSYRNVLYSASNMSTVLSDDQLCKHINVANGFDTVLHQPELDFSVFDDLDDPELEIDK</sequence>
<dbReference type="AlphaFoldDB" id="A0A174VP44"/>
<proteinExistence type="predicted"/>
<organism evidence="1 2">
    <name type="scientific">Blautia obeum</name>
    <dbReference type="NCBI Taxonomy" id="40520"/>
    <lineage>
        <taxon>Bacteria</taxon>
        <taxon>Bacillati</taxon>
        <taxon>Bacillota</taxon>
        <taxon>Clostridia</taxon>
        <taxon>Lachnospirales</taxon>
        <taxon>Lachnospiraceae</taxon>
        <taxon>Blautia</taxon>
    </lineage>
</organism>
<dbReference type="RefSeq" id="WP_055060483.1">
    <property type="nucleotide sequence ID" value="NZ_CZBP01000036.1"/>
</dbReference>
<accession>A0A174VP44</accession>
<name>A0A174VP44_9FIRM</name>
<dbReference type="EMBL" id="CZBP01000036">
    <property type="protein sequence ID" value="CUQ36504.1"/>
    <property type="molecule type" value="Genomic_DNA"/>
</dbReference>
<dbReference type="Proteomes" id="UP000095762">
    <property type="component" value="Unassembled WGS sequence"/>
</dbReference>
<evidence type="ECO:0000313" key="1">
    <source>
        <dbReference type="EMBL" id="CUQ36504.1"/>
    </source>
</evidence>
<protein>
    <submittedName>
        <fullName evidence="1">Uncharacterized protein</fullName>
    </submittedName>
</protein>
<reference evidence="1 2" key="1">
    <citation type="submission" date="2015-09" db="EMBL/GenBank/DDBJ databases">
        <authorList>
            <consortium name="Pathogen Informatics"/>
        </authorList>
    </citation>
    <scope>NUCLEOTIDE SEQUENCE [LARGE SCALE GENOMIC DNA]</scope>
    <source>
        <strain evidence="1 2">2789STDY5834957</strain>
    </source>
</reference>